<dbReference type="SUPFAM" id="SSF53067">
    <property type="entry name" value="Actin-like ATPase domain"/>
    <property type="match status" value="2"/>
</dbReference>
<dbReference type="Proteomes" id="UP001305746">
    <property type="component" value="Unassembled WGS sequence"/>
</dbReference>
<evidence type="ECO:0000256" key="15">
    <source>
        <dbReference type="ARBA" id="ARBA00040883"/>
    </source>
</evidence>
<dbReference type="Pfam" id="PF03309">
    <property type="entry name" value="Pan_kinase"/>
    <property type="match status" value="1"/>
</dbReference>
<evidence type="ECO:0000256" key="11">
    <source>
        <dbReference type="ARBA" id="ARBA00022840"/>
    </source>
</evidence>
<dbReference type="GO" id="GO:0004594">
    <property type="term" value="F:pantothenate kinase activity"/>
    <property type="evidence" value="ECO:0007669"/>
    <property type="project" value="UniProtKB-EC"/>
</dbReference>
<evidence type="ECO:0000256" key="10">
    <source>
        <dbReference type="ARBA" id="ARBA00022777"/>
    </source>
</evidence>
<reference evidence="17 18" key="1">
    <citation type="submission" date="2023-12" db="EMBL/GenBank/DDBJ databases">
        <title>Marinobacter qingdaonensis sp. nov., isolated from the intertidal sediment of Qingdao, PR China.</title>
        <authorList>
            <person name="Li Y."/>
        </authorList>
    </citation>
    <scope>NUCLEOTIDE SEQUENCE [LARGE SCALE GENOMIC DNA]</scope>
    <source>
        <strain evidence="17 18">ASW11-75</strain>
    </source>
</reference>
<evidence type="ECO:0000256" key="8">
    <source>
        <dbReference type="ARBA" id="ARBA00022679"/>
    </source>
</evidence>
<comment type="caution">
    <text evidence="17">The sequence shown here is derived from an EMBL/GenBank/DDBJ whole genome shotgun (WGS) entry which is preliminary data.</text>
</comment>
<evidence type="ECO:0000256" key="12">
    <source>
        <dbReference type="ARBA" id="ARBA00022958"/>
    </source>
</evidence>
<feature type="binding site" evidence="16">
    <location>
        <begin position="6"/>
        <end position="13"/>
    </location>
    <ligand>
        <name>ATP</name>
        <dbReference type="ChEBI" id="CHEBI:30616"/>
    </ligand>
</feature>
<dbReference type="InterPro" id="IPR004619">
    <property type="entry name" value="Type_III_PanK"/>
</dbReference>
<keyword evidence="10 16" id="KW-0418">Kinase</keyword>
<accession>A0ABU5P3H4</accession>
<name>A0ABU5P3H4_9GAMM</name>
<dbReference type="RefSeq" id="WP_322857105.1">
    <property type="nucleotide sequence ID" value="NZ_JAYDCJ010000005.1"/>
</dbReference>
<keyword evidence="18" id="KW-1185">Reference proteome</keyword>
<keyword evidence="13 16" id="KW-0173">Coenzyme A biosynthesis</keyword>
<feature type="binding site" evidence="16">
    <location>
        <begin position="98"/>
        <end position="101"/>
    </location>
    <ligand>
        <name>substrate</name>
    </ligand>
</feature>
<protein>
    <recommendedName>
        <fullName evidence="15 16">Type III pantothenate kinase</fullName>
        <ecNumber evidence="6 16">2.7.1.33</ecNumber>
    </recommendedName>
    <alternativeName>
        <fullName evidence="16">PanK-III</fullName>
    </alternativeName>
    <alternativeName>
        <fullName evidence="16">Pantothenic acid kinase</fullName>
    </alternativeName>
</protein>
<evidence type="ECO:0000256" key="7">
    <source>
        <dbReference type="ARBA" id="ARBA00022490"/>
    </source>
</evidence>
<feature type="binding site" evidence="16">
    <location>
        <position position="91"/>
    </location>
    <ligand>
        <name>substrate</name>
    </ligand>
</feature>
<evidence type="ECO:0000256" key="9">
    <source>
        <dbReference type="ARBA" id="ARBA00022741"/>
    </source>
</evidence>
<keyword evidence="12 16" id="KW-0630">Potassium</keyword>
<dbReference type="PANTHER" id="PTHR34265">
    <property type="entry name" value="TYPE III PANTOTHENATE KINASE"/>
    <property type="match status" value="1"/>
</dbReference>
<dbReference type="InterPro" id="IPR043129">
    <property type="entry name" value="ATPase_NBD"/>
</dbReference>
<evidence type="ECO:0000256" key="2">
    <source>
        <dbReference type="ARBA" id="ARBA00001958"/>
    </source>
</evidence>
<keyword evidence="9 16" id="KW-0547">Nucleotide-binding</keyword>
<feature type="active site" description="Proton acceptor" evidence="16">
    <location>
        <position position="100"/>
    </location>
</feature>
<dbReference type="PANTHER" id="PTHR34265:SF1">
    <property type="entry name" value="TYPE III PANTOTHENATE KINASE"/>
    <property type="match status" value="1"/>
</dbReference>
<keyword evidence="7 16" id="KW-0963">Cytoplasm</keyword>
<dbReference type="HAMAP" id="MF_01274">
    <property type="entry name" value="Pantothen_kinase_3"/>
    <property type="match status" value="1"/>
</dbReference>
<dbReference type="EMBL" id="JAYDCJ010000005">
    <property type="protein sequence ID" value="MEA1082626.1"/>
    <property type="molecule type" value="Genomic_DNA"/>
</dbReference>
<dbReference type="CDD" id="cd24015">
    <property type="entry name" value="ASKHA_NBD_PanK-III"/>
    <property type="match status" value="1"/>
</dbReference>
<evidence type="ECO:0000256" key="6">
    <source>
        <dbReference type="ARBA" id="ARBA00012102"/>
    </source>
</evidence>
<comment type="subunit">
    <text evidence="5 16">Homodimer.</text>
</comment>
<proteinExistence type="inferred from homology"/>
<evidence type="ECO:0000256" key="1">
    <source>
        <dbReference type="ARBA" id="ARBA00001206"/>
    </source>
</evidence>
<dbReference type="EC" id="2.7.1.33" evidence="6 16"/>
<comment type="cofactor">
    <cofactor evidence="16">
        <name>NH4(+)</name>
        <dbReference type="ChEBI" id="CHEBI:28938"/>
    </cofactor>
    <cofactor evidence="16">
        <name>K(+)</name>
        <dbReference type="ChEBI" id="CHEBI:29103"/>
    </cofactor>
    <text evidence="16">A monovalent cation. Ammonium or potassium.</text>
</comment>
<evidence type="ECO:0000256" key="3">
    <source>
        <dbReference type="ARBA" id="ARBA00004496"/>
    </source>
</evidence>
<feature type="binding site" evidence="16">
    <location>
        <position position="123"/>
    </location>
    <ligand>
        <name>ATP</name>
        <dbReference type="ChEBI" id="CHEBI:30616"/>
    </ligand>
</feature>
<evidence type="ECO:0000256" key="4">
    <source>
        <dbReference type="ARBA" id="ARBA00005225"/>
    </source>
</evidence>
<keyword evidence="16" id="KW-0479">Metal-binding</keyword>
<gene>
    <name evidence="16" type="primary">coaX</name>
    <name evidence="17" type="ORF">U5822_18335</name>
</gene>
<dbReference type="Gene3D" id="3.30.420.40">
    <property type="match status" value="2"/>
</dbReference>
<comment type="similarity">
    <text evidence="14 16">Belongs to the type III pantothenate kinase family.</text>
</comment>
<evidence type="ECO:0000256" key="5">
    <source>
        <dbReference type="ARBA" id="ARBA00011738"/>
    </source>
</evidence>
<evidence type="ECO:0000313" key="18">
    <source>
        <dbReference type="Proteomes" id="UP001305746"/>
    </source>
</evidence>
<comment type="cofactor">
    <cofactor evidence="2">
        <name>K(+)</name>
        <dbReference type="ChEBI" id="CHEBI:29103"/>
    </cofactor>
</comment>
<dbReference type="NCBIfam" id="TIGR00671">
    <property type="entry name" value="baf"/>
    <property type="match status" value="1"/>
</dbReference>
<comment type="catalytic activity">
    <reaction evidence="1 16">
        <text>(R)-pantothenate + ATP = (R)-4'-phosphopantothenate + ADP + H(+)</text>
        <dbReference type="Rhea" id="RHEA:16373"/>
        <dbReference type="ChEBI" id="CHEBI:10986"/>
        <dbReference type="ChEBI" id="CHEBI:15378"/>
        <dbReference type="ChEBI" id="CHEBI:29032"/>
        <dbReference type="ChEBI" id="CHEBI:30616"/>
        <dbReference type="ChEBI" id="CHEBI:456216"/>
        <dbReference type="EC" id="2.7.1.33"/>
    </reaction>
</comment>
<comment type="subcellular location">
    <subcellularLocation>
        <location evidence="3 16">Cytoplasm</location>
    </subcellularLocation>
</comment>
<organism evidence="17 18">
    <name type="scientific">Marinobacter qingdaonensis</name>
    <dbReference type="NCBI Taxonomy" id="3108486"/>
    <lineage>
        <taxon>Bacteria</taxon>
        <taxon>Pseudomonadati</taxon>
        <taxon>Pseudomonadota</taxon>
        <taxon>Gammaproteobacteria</taxon>
        <taxon>Pseudomonadales</taxon>
        <taxon>Marinobacteraceae</taxon>
        <taxon>Marinobacter</taxon>
    </lineage>
</organism>
<keyword evidence="11 16" id="KW-0067">ATP-binding</keyword>
<feature type="binding site" evidence="16">
    <location>
        <position position="120"/>
    </location>
    <ligand>
        <name>K(+)</name>
        <dbReference type="ChEBI" id="CHEBI:29103"/>
    </ligand>
</feature>
<evidence type="ECO:0000256" key="13">
    <source>
        <dbReference type="ARBA" id="ARBA00022993"/>
    </source>
</evidence>
<evidence type="ECO:0000256" key="16">
    <source>
        <dbReference type="HAMAP-Rule" id="MF_01274"/>
    </source>
</evidence>
<sequence length="244" mass="26079">MKLLVDAGNSRLKWRLDDQGRVVSKGIGALDEPEWLAGLGPFADKISGVAVSTVASEGRRLDLASQLARLTSAPVRFHWAEPQRSGLVNGYTDCQKMGADRWHAMYAAWRRSDQGVAVVDAGSAVTVDYVSAGGQHLGGFILPGLQMMVRSLRTDAARIGFDPSQALDTTPGLSTTQCVNHGLAWLTAAMVGRIHDDVKRAGLRQVLVTGGDADRLVGLGLNAVVARELVLDGLALIDEEDQRP</sequence>
<comment type="pathway">
    <text evidence="4 16">Cofactor biosynthesis; coenzyme A biosynthesis; CoA from (R)-pantothenate: step 1/5.</text>
</comment>
<comment type="function">
    <text evidence="16">Catalyzes the phosphorylation of pantothenate (Pan), the first step in CoA biosynthesis.</text>
</comment>
<feature type="binding site" evidence="16">
    <location>
        <position position="175"/>
    </location>
    <ligand>
        <name>substrate</name>
    </ligand>
</feature>
<evidence type="ECO:0000256" key="14">
    <source>
        <dbReference type="ARBA" id="ARBA00038036"/>
    </source>
</evidence>
<evidence type="ECO:0000313" key="17">
    <source>
        <dbReference type="EMBL" id="MEA1082626.1"/>
    </source>
</evidence>
<keyword evidence="8 16" id="KW-0808">Transferase</keyword>